<reference evidence="3" key="1">
    <citation type="submission" date="2022-11" db="UniProtKB">
        <authorList>
            <consortium name="WormBaseParasite"/>
        </authorList>
    </citation>
    <scope>IDENTIFICATION</scope>
</reference>
<feature type="compositionally biased region" description="Basic residues" evidence="1">
    <location>
        <begin position="7"/>
        <end position="16"/>
    </location>
</feature>
<keyword evidence="2" id="KW-1185">Reference proteome</keyword>
<protein>
    <submittedName>
        <fullName evidence="3">Uncharacterized protein</fullName>
    </submittedName>
</protein>
<feature type="region of interest" description="Disordered" evidence="1">
    <location>
        <begin position="1"/>
        <end position="20"/>
    </location>
</feature>
<dbReference type="AlphaFoldDB" id="A0A915HWM5"/>
<proteinExistence type="predicted"/>
<dbReference type="Proteomes" id="UP000887565">
    <property type="component" value="Unplaced"/>
</dbReference>
<evidence type="ECO:0000256" key="1">
    <source>
        <dbReference type="SAM" id="MobiDB-lite"/>
    </source>
</evidence>
<organism evidence="2 3">
    <name type="scientific">Romanomermis culicivorax</name>
    <name type="common">Nematode worm</name>
    <dbReference type="NCBI Taxonomy" id="13658"/>
    <lineage>
        <taxon>Eukaryota</taxon>
        <taxon>Metazoa</taxon>
        <taxon>Ecdysozoa</taxon>
        <taxon>Nematoda</taxon>
        <taxon>Enoplea</taxon>
        <taxon>Dorylaimia</taxon>
        <taxon>Mermithida</taxon>
        <taxon>Mermithoidea</taxon>
        <taxon>Mermithidae</taxon>
        <taxon>Romanomermis</taxon>
    </lineage>
</organism>
<dbReference type="WBParaSite" id="nRc.2.0.1.t05957-RA">
    <property type="protein sequence ID" value="nRc.2.0.1.t05957-RA"/>
    <property type="gene ID" value="nRc.2.0.1.g05957"/>
</dbReference>
<evidence type="ECO:0000313" key="3">
    <source>
        <dbReference type="WBParaSite" id="nRc.2.0.1.t05957-RA"/>
    </source>
</evidence>
<evidence type="ECO:0000313" key="2">
    <source>
        <dbReference type="Proteomes" id="UP000887565"/>
    </source>
</evidence>
<name>A0A915HWM5_ROMCU</name>
<accession>A0A915HWM5</accession>
<sequence length="80" mass="9129">MDESAKTAHRQRRKSKPNFEEPFQKIFTFLPSKSCTGSESTLSIADGSANSIIFHAVGKIRKDEEEDKLEKHFSFSHKDN</sequence>